<comment type="cofactor">
    <cofactor evidence="1">
        <name>FAD</name>
        <dbReference type="ChEBI" id="CHEBI:57692"/>
    </cofactor>
</comment>
<evidence type="ECO:0000259" key="9">
    <source>
        <dbReference type="Pfam" id="PF07156"/>
    </source>
</evidence>
<keyword evidence="11" id="KW-1185">Reference proteome</keyword>
<evidence type="ECO:0000256" key="7">
    <source>
        <dbReference type="ARBA" id="ARBA00023180"/>
    </source>
</evidence>
<feature type="chain" id="PRO_5042063612" description="Prenylcysteine lyase domain-containing protein" evidence="8">
    <location>
        <begin position="23"/>
        <end position="553"/>
    </location>
</feature>
<organism evidence="10 11">
    <name type="scientific">Physocladia obscura</name>
    <dbReference type="NCBI Taxonomy" id="109957"/>
    <lineage>
        <taxon>Eukaryota</taxon>
        <taxon>Fungi</taxon>
        <taxon>Fungi incertae sedis</taxon>
        <taxon>Chytridiomycota</taxon>
        <taxon>Chytridiomycota incertae sedis</taxon>
        <taxon>Chytridiomycetes</taxon>
        <taxon>Chytridiales</taxon>
        <taxon>Chytriomycetaceae</taxon>
        <taxon>Physocladia</taxon>
    </lineage>
</organism>
<evidence type="ECO:0000256" key="3">
    <source>
        <dbReference type="ARBA" id="ARBA00022630"/>
    </source>
</evidence>
<feature type="signal peptide" evidence="8">
    <location>
        <begin position="1"/>
        <end position="22"/>
    </location>
</feature>
<dbReference type="AlphaFoldDB" id="A0AAD5T5P9"/>
<comment type="similarity">
    <text evidence="2">Belongs to the prenylcysteine oxidase family.</text>
</comment>
<dbReference type="SUPFAM" id="SSF51971">
    <property type="entry name" value="Nucleotide-binding domain"/>
    <property type="match status" value="1"/>
</dbReference>
<protein>
    <recommendedName>
        <fullName evidence="9">Prenylcysteine lyase domain-containing protein</fullName>
    </recommendedName>
</protein>
<evidence type="ECO:0000256" key="8">
    <source>
        <dbReference type="SAM" id="SignalP"/>
    </source>
</evidence>
<dbReference type="Proteomes" id="UP001211907">
    <property type="component" value="Unassembled WGS sequence"/>
</dbReference>
<dbReference type="Gene3D" id="3.50.50.60">
    <property type="entry name" value="FAD/NAD(P)-binding domain"/>
    <property type="match status" value="1"/>
</dbReference>
<accession>A0AAD5T5P9</accession>
<dbReference type="PANTHER" id="PTHR15944:SF0">
    <property type="entry name" value="PRENYLCYSTEINE LYASE DOMAIN-CONTAINING PROTEIN"/>
    <property type="match status" value="1"/>
</dbReference>
<evidence type="ECO:0000256" key="6">
    <source>
        <dbReference type="ARBA" id="ARBA00023002"/>
    </source>
</evidence>
<dbReference type="GO" id="GO:0030328">
    <property type="term" value="P:prenylcysteine catabolic process"/>
    <property type="evidence" value="ECO:0007669"/>
    <property type="project" value="InterPro"/>
</dbReference>
<dbReference type="GO" id="GO:0001735">
    <property type="term" value="F:prenylcysteine oxidase activity"/>
    <property type="evidence" value="ECO:0007669"/>
    <property type="project" value="InterPro"/>
</dbReference>
<evidence type="ECO:0000256" key="4">
    <source>
        <dbReference type="ARBA" id="ARBA00022729"/>
    </source>
</evidence>
<comment type="caution">
    <text evidence="10">The sequence shown here is derived from an EMBL/GenBank/DDBJ whole genome shotgun (WGS) entry which is preliminary data.</text>
</comment>
<dbReference type="InterPro" id="IPR010795">
    <property type="entry name" value="Prenylcys_lyase"/>
</dbReference>
<dbReference type="PANTHER" id="PTHR15944">
    <property type="entry name" value="FARNESYLCYSTEINE LYASE"/>
    <property type="match status" value="1"/>
</dbReference>
<reference evidence="10" key="1">
    <citation type="submission" date="2020-05" db="EMBL/GenBank/DDBJ databases">
        <title>Phylogenomic resolution of chytrid fungi.</title>
        <authorList>
            <person name="Stajich J.E."/>
            <person name="Amses K."/>
            <person name="Simmons R."/>
            <person name="Seto K."/>
            <person name="Myers J."/>
            <person name="Bonds A."/>
            <person name="Quandt C.A."/>
            <person name="Barry K."/>
            <person name="Liu P."/>
            <person name="Grigoriev I."/>
            <person name="Longcore J.E."/>
            <person name="James T.Y."/>
        </authorList>
    </citation>
    <scope>NUCLEOTIDE SEQUENCE</scope>
    <source>
        <strain evidence="10">JEL0513</strain>
    </source>
</reference>
<evidence type="ECO:0000256" key="2">
    <source>
        <dbReference type="ARBA" id="ARBA00009967"/>
    </source>
</evidence>
<evidence type="ECO:0000256" key="5">
    <source>
        <dbReference type="ARBA" id="ARBA00022827"/>
    </source>
</evidence>
<dbReference type="EMBL" id="JADGJH010000518">
    <property type="protein sequence ID" value="KAJ3127303.1"/>
    <property type="molecule type" value="Genomic_DNA"/>
</dbReference>
<keyword evidence="4 8" id="KW-0732">Signal</keyword>
<gene>
    <name evidence="10" type="ORF">HK100_009821</name>
</gene>
<evidence type="ECO:0000256" key="1">
    <source>
        <dbReference type="ARBA" id="ARBA00001974"/>
    </source>
</evidence>
<sequence length="553" mass="60263">MTIKSFRLKYLVVLSLGLQAAAQELHVDKLVFDGTFGNGLEFDVDAVPFIHQVANDIDANASVYRVAIIGAGAAGASAALSLVRTHANLSGSDAQPPSPLLVSVFEASDRIGGRAKTAVLPPPSPDCQLPSIQLSESCRENSVTVELGASMFVTINKHLMDAVARYNLTLTSKDKTPSAIRDEPSLPKYPDLGIYDGTSVFFAADTEDTWRFVWQAAWRWGILGPWRARSLSLAAADKFGKSYTLEQDSALGFRNIKDFLVRGLGLDSKVLTQTAREYFLENGVAEGFLDEFVEAATRVNYGQNLDCNAIAALICLVAAFVPGDSVVGGNHLIYEHMLAESGASLFLKSRVAEIAKQSDKKYKLTSSDGKDLGTFDDVILAVPGNSAAKDIKFIDIAHEPKILDFVHLHVTFVTGTLSHTFFNVQSAELLPSAILTTRAAGPTFNSIGVRHRFINDAHNTTITKIFSSEKLDEVVIANMYSRIVRVDRFEWDAYPVLNAWSEDQDYLVVLDENVDANGGVYHVNGFEAGFSTMESETVASANVVQLVVNSWRH</sequence>
<dbReference type="GO" id="GO:0030327">
    <property type="term" value="P:prenylated protein catabolic process"/>
    <property type="evidence" value="ECO:0007669"/>
    <property type="project" value="TreeGrafter"/>
</dbReference>
<keyword evidence="5" id="KW-0274">FAD</keyword>
<name>A0AAD5T5P9_9FUNG</name>
<evidence type="ECO:0000313" key="11">
    <source>
        <dbReference type="Proteomes" id="UP001211907"/>
    </source>
</evidence>
<dbReference type="Pfam" id="PF07156">
    <property type="entry name" value="Prenylcys_lyase"/>
    <property type="match status" value="1"/>
</dbReference>
<keyword evidence="3" id="KW-0285">Flavoprotein</keyword>
<dbReference type="Pfam" id="PF13450">
    <property type="entry name" value="NAD_binding_8"/>
    <property type="match status" value="1"/>
</dbReference>
<keyword evidence="6" id="KW-0560">Oxidoreductase</keyword>
<dbReference type="InterPro" id="IPR017046">
    <property type="entry name" value="Prenylcysteine_Oxase1"/>
</dbReference>
<evidence type="ECO:0000313" key="10">
    <source>
        <dbReference type="EMBL" id="KAJ3127303.1"/>
    </source>
</evidence>
<keyword evidence="7" id="KW-0325">Glycoprotein</keyword>
<proteinExistence type="inferred from homology"/>
<feature type="domain" description="Prenylcysteine lyase" evidence="9">
    <location>
        <begin position="208"/>
        <end position="552"/>
    </location>
</feature>
<dbReference type="SUPFAM" id="SSF51905">
    <property type="entry name" value="FAD/NAD(P)-binding domain"/>
    <property type="match status" value="1"/>
</dbReference>
<dbReference type="InterPro" id="IPR036188">
    <property type="entry name" value="FAD/NAD-bd_sf"/>
</dbReference>